<evidence type="ECO:0000313" key="1">
    <source>
        <dbReference type="EMBL" id="EKC69581.1"/>
    </source>
</evidence>
<gene>
    <name evidence="1" type="ORF">OBE_04341</name>
</gene>
<accession>K1UDM1</accession>
<dbReference type="EMBL" id="AJWZ01002938">
    <property type="protein sequence ID" value="EKC69581.1"/>
    <property type="molecule type" value="Genomic_DNA"/>
</dbReference>
<reference evidence="1" key="1">
    <citation type="journal article" date="2013" name="Environ. Microbiol.">
        <title>Microbiota from the distal guts of lean and obese adolescents exhibit partial functional redundancy besides clear differences in community structure.</title>
        <authorList>
            <person name="Ferrer M."/>
            <person name="Ruiz A."/>
            <person name="Lanza F."/>
            <person name="Haange S.B."/>
            <person name="Oberbach A."/>
            <person name="Till H."/>
            <person name="Bargiela R."/>
            <person name="Campoy C."/>
            <person name="Segura M.T."/>
            <person name="Richter M."/>
            <person name="von Bergen M."/>
            <person name="Seifert J."/>
            <person name="Suarez A."/>
        </authorList>
    </citation>
    <scope>NUCLEOTIDE SEQUENCE</scope>
</reference>
<sequence length="57" mass="6611">MRNVEIIGNNNAIINRYACRIAELENVSLQERQAKKEEIGILNRKILCLIAENKRVM</sequence>
<protein>
    <submittedName>
        <fullName evidence="1">Uncharacterized protein</fullName>
    </submittedName>
</protein>
<dbReference type="AlphaFoldDB" id="K1UDM1"/>
<comment type="caution">
    <text evidence="1">The sequence shown here is derived from an EMBL/GenBank/DDBJ whole genome shotgun (WGS) entry which is preliminary data.</text>
</comment>
<name>K1UDM1_9ZZZZ</name>
<proteinExistence type="predicted"/>
<organism evidence="1">
    <name type="scientific">human gut metagenome</name>
    <dbReference type="NCBI Taxonomy" id="408170"/>
    <lineage>
        <taxon>unclassified sequences</taxon>
        <taxon>metagenomes</taxon>
        <taxon>organismal metagenomes</taxon>
    </lineage>
</organism>